<evidence type="ECO:0000256" key="1">
    <source>
        <dbReference type="SAM" id="Phobius"/>
    </source>
</evidence>
<proteinExistence type="predicted"/>
<dbReference type="KEGG" id="tpla:ElP_27870"/>
<keyword evidence="1" id="KW-0812">Transmembrane</keyword>
<dbReference type="Proteomes" id="UP000317835">
    <property type="component" value="Chromosome"/>
</dbReference>
<feature type="transmembrane region" description="Helical" evidence="1">
    <location>
        <begin position="6"/>
        <end position="26"/>
    </location>
</feature>
<protein>
    <submittedName>
        <fullName evidence="2">Uncharacterized protein</fullName>
    </submittedName>
</protein>
<keyword evidence="3" id="KW-1185">Reference proteome</keyword>
<sequence length="88" mass="9931">MNDEATYLKIIILGVTLGLSIIAFLLKRAISQQDKTIESHGAALAALQLEQARDRSSINTLNEKFGEMKEYIKEIKDDVKQLLRQGNR</sequence>
<gene>
    <name evidence="2" type="ORF">ElP_27870</name>
</gene>
<evidence type="ECO:0000313" key="2">
    <source>
        <dbReference type="EMBL" id="QDV34890.1"/>
    </source>
</evidence>
<keyword evidence="1" id="KW-0472">Membrane</keyword>
<dbReference type="AlphaFoldDB" id="A0A518H236"/>
<organism evidence="2 3">
    <name type="scientific">Tautonia plasticadhaerens</name>
    <dbReference type="NCBI Taxonomy" id="2527974"/>
    <lineage>
        <taxon>Bacteria</taxon>
        <taxon>Pseudomonadati</taxon>
        <taxon>Planctomycetota</taxon>
        <taxon>Planctomycetia</taxon>
        <taxon>Isosphaerales</taxon>
        <taxon>Isosphaeraceae</taxon>
        <taxon>Tautonia</taxon>
    </lineage>
</organism>
<reference evidence="2 3" key="1">
    <citation type="submission" date="2019-02" db="EMBL/GenBank/DDBJ databases">
        <title>Deep-cultivation of Planctomycetes and their phenomic and genomic characterization uncovers novel biology.</title>
        <authorList>
            <person name="Wiegand S."/>
            <person name="Jogler M."/>
            <person name="Boedeker C."/>
            <person name="Pinto D."/>
            <person name="Vollmers J."/>
            <person name="Rivas-Marin E."/>
            <person name="Kohn T."/>
            <person name="Peeters S.H."/>
            <person name="Heuer A."/>
            <person name="Rast P."/>
            <person name="Oberbeckmann S."/>
            <person name="Bunk B."/>
            <person name="Jeske O."/>
            <person name="Meyerdierks A."/>
            <person name="Storesund J.E."/>
            <person name="Kallscheuer N."/>
            <person name="Luecker S."/>
            <person name="Lage O.M."/>
            <person name="Pohl T."/>
            <person name="Merkel B.J."/>
            <person name="Hornburger P."/>
            <person name="Mueller R.-W."/>
            <person name="Bruemmer F."/>
            <person name="Labrenz M."/>
            <person name="Spormann A.M."/>
            <person name="Op den Camp H."/>
            <person name="Overmann J."/>
            <person name="Amann R."/>
            <person name="Jetten M.S.M."/>
            <person name="Mascher T."/>
            <person name="Medema M.H."/>
            <person name="Devos D.P."/>
            <person name="Kaster A.-K."/>
            <person name="Ovreas L."/>
            <person name="Rohde M."/>
            <person name="Galperin M.Y."/>
            <person name="Jogler C."/>
        </authorList>
    </citation>
    <scope>NUCLEOTIDE SEQUENCE [LARGE SCALE GENOMIC DNA]</scope>
    <source>
        <strain evidence="2 3">ElP</strain>
    </source>
</reference>
<name>A0A518H236_9BACT</name>
<dbReference type="RefSeq" id="WP_145270104.1">
    <property type="nucleotide sequence ID" value="NZ_CP036426.1"/>
</dbReference>
<accession>A0A518H236</accession>
<keyword evidence="1" id="KW-1133">Transmembrane helix</keyword>
<evidence type="ECO:0000313" key="3">
    <source>
        <dbReference type="Proteomes" id="UP000317835"/>
    </source>
</evidence>
<dbReference type="EMBL" id="CP036426">
    <property type="protein sequence ID" value="QDV34890.1"/>
    <property type="molecule type" value="Genomic_DNA"/>
</dbReference>